<keyword evidence="3 7" id="KW-0812">Transmembrane</keyword>
<evidence type="ECO:0000313" key="10">
    <source>
        <dbReference type="Proteomes" id="UP000230750"/>
    </source>
</evidence>
<evidence type="ECO:0000256" key="4">
    <source>
        <dbReference type="ARBA" id="ARBA00022989"/>
    </source>
</evidence>
<name>A0A2G8LLR0_STIJA</name>
<evidence type="ECO:0000313" key="9">
    <source>
        <dbReference type="EMBL" id="PIK61197.1"/>
    </source>
</evidence>
<organism evidence="9 10">
    <name type="scientific">Stichopus japonicus</name>
    <name type="common">Sea cucumber</name>
    <dbReference type="NCBI Taxonomy" id="307972"/>
    <lineage>
        <taxon>Eukaryota</taxon>
        <taxon>Metazoa</taxon>
        <taxon>Echinodermata</taxon>
        <taxon>Eleutherozoa</taxon>
        <taxon>Echinozoa</taxon>
        <taxon>Holothuroidea</taxon>
        <taxon>Aspidochirotacea</taxon>
        <taxon>Aspidochirotida</taxon>
        <taxon>Stichopodidae</taxon>
        <taxon>Apostichopus</taxon>
    </lineage>
</organism>
<protein>
    <submittedName>
        <fullName evidence="9">Putative major facilitator superfamily domain-containing protein 6</fullName>
    </submittedName>
</protein>
<dbReference type="InterPro" id="IPR024989">
    <property type="entry name" value="MFS_assoc_dom"/>
</dbReference>
<dbReference type="InterPro" id="IPR036259">
    <property type="entry name" value="MFS_trans_sf"/>
</dbReference>
<evidence type="ECO:0000256" key="2">
    <source>
        <dbReference type="ARBA" id="ARBA00005241"/>
    </source>
</evidence>
<dbReference type="EMBL" id="MRZV01000038">
    <property type="protein sequence ID" value="PIK61197.1"/>
    <property type="molecule type" value="Genomic_DNA"/>
</dbReference>
<comment type="caution">
    <text evidence="9">The sequence shown here is derived from an EMBL/GenBank/DDBJ whole genome shotgun (WGS) entry which is preliminary data.</text>
</comment>
<comment type="similarity">
    <text evidence="2">Belongs to the major facilitator superfamily. MFSD6 family.</text>
</comment>
<evidence type="ECO:0000259" key="8">
    <source>
        <dbReference type="Pfam" id="PF12832"/>
    </source>
</evidence>
<dbReference type="OrthoDB" id="515887at2759"/>
<sequence length="449" mass="49742">FFASTGETTTKLARMDFKINLDFLPIKALYFLFMAGFACMIPYLPVYFVYLGLDVWQIGIMRGMEPCLVFLLSPVWGAVADKFSKHKPALILALMGSSVFYCSLFFVPLISDCFTDTALTNITQGNYLISDCTVERTLTLPSSSELDPPQEQDVCSDLCQEVLDSYPVFESEENYLRCAAKSDNWECDLCGLEVYGNVSGKDQEEDGGNHGKQPAPGKQILVTVAVCETECPYLPDTANGSFDRGGSVDSFDREVCECHITTDIQTPSSMRVTYALCFLLVAISVAFNCNILAFLDAVLMQKLGVENRKDYGKHRMWGAVGFGAMAFLSGIAISVHVHHRLVQHPLRAVVYTLPRLHGLCGRRGRDPAVSAARETGDDAPRPLVAGETAEGLDVPVRHHRRGHLLRHVFLLRGHLPDPRLGGITHPARIVHPGHDDGRDTRPLHVWEDH</sequence>
<feature type="transmembrane region" description="Helical" evidence="7">
    <location>
        <begin position="316"/>
        <end position="337"/>
    </location>
</feature>
<dbReference type="PANTHER" id="PTHR16172:SF42">
    <property type="entry name" value="MAJOR FACILITATOR SUPERFAMILY (MFS) PROFILE DOMAIN-CONTAINING PROTEIN"/>
    <property type="match status" value="1"/>
</dbReference>
<evidence type="ECO:0000256" key="7">
    <source>
        <dbReference type="SAM" id="Phobius"/>
    </source>
</evidence>
<feature type="transmembrane region" description="Helical" evidence="7">
    <location>
        <begin position="272"/>
        <end position="295"/>
    </location>
</feature>
<proteinExistence type="inferred from homology"/>
<dbReference type="GO" id="GO:0016020">
    <property type="term" value="C:membrane"/>
    <property type="evidence" value="ECO:0007669"/>
    <property type="project" value="UniProtKB-SubCell"/>
</dbReference>
<feature type="compositionally biased region" description="Basic and acidic residues" evidence="6">
    <location>
        <begin position="432"/>
        <end position="449"/>
    </location>
</feature>
<feature type="transmembrane region" description="Helical" evidence="7">
    <location>
        <begin position="56"/>
        <end position="77"/>
    </location>
</feature>
<evidence type="ECO:0000256" key="3">
    <source>
        <dbReference type="ARBA" id="ARBA00022692"/>
    </source>
</evidence>
<accession>A0A2G8LLR0</accession>
<dbReference type="PANTHER" id="PTHR16172">
    <property type="entry name" value="MAJOR FACILITATOR SUPERFAMILY DOMAIN-CONTAINING PROTEIN 6-LIKE"/>
    <property type="match status" value="1"/>
</dbReference>
<evidence type="ECO:0000256" key="5">
    <source>
        <dbReference type="ARBA" id="ARBA00023136"/>
    </source>
</evidence>
<keyword evidence="10" id="KW-1185">Reference proteome</keyword>
<feature type="transmembrane region" description="Helical" evidence="7">
    <location>
        <begin position="28"/>
        <end position="50"/>
    </location>
</feature>
<feature type="transmembrane region" description="Helical" evidence="7">
    <location>
        <begin position="89"/>
        <end position="110"/>
    </location>
</feature>
<dbReference type="AlphaFoldDB" id="A0A2G8LLR0"/>
<gene>
    <name evidence="9" type="ORF">BSL78_01840</name>
</gene>
<evidence type="ECO:0000256" key="6">
    <source>
        <dbReference type="SAM" id="MobiDB-lite"/>
    </source>
</evidence>
<comment type="subcellular location">
    <subcellularLocation>
        <location evidence="1">Membrane</location>
        <topology evidence="1">Multi-pass membrane protein</topology>
    </subcellularLocation>
</comment>
<dbReference type="STRING" id="307972.A0A2G8LLR0"/>
<keyword evidence="5 7" id="KW-0472">Membrane</keyword>
<dbReference type="Gene3D" id="1.20.1250.20">
    <property type="entry name" value="MFS general substrate transporter like domains"/>
    <property type="match status" value="1"/>
</dbReference>
<dbReference type="Proteomes" id="UP000230750">
    <property type="component" value="Unassembled WGS sequence"/>
</dbReference>
<feature type="domain" description="Major facilitator superfamily associated" evidence="8">
    <location>
        <begin position="26"/>
        <end position="335"/>
    </location>
</feature>
<evidence type="ECO:0000256" key="1">
    <source>
        <dbReference type="ARBA" id="ARBA00004141"/>
    </source>
</evidence>
<feature type="non-terminal residue" evidence="9">
    <location>
        <position position="1"/>
    </location>
</feature>
<keyword evidence="4 7" id="KW-1133">Transmembrane helix</keyword>
<reference evidence="9 10" key="1">
    <citation type="journal article" date="2017" name="PLoS Biol.">
        <title>The sea cucumber genome provides insights into morphological evolution and visceral regeneration.</title>
        <authorList>
            <person name="Zhang X."/>
            <person name="Sun L."/>
            <person name="Yuan J."/>
            <person name="Sun Y."/>
            <person name="Gao Y."/>
            <person name="Zhang L."/>
            <person name="Li S."/>
            <person name="Dai H."/>
            <person name="Hamel J.F."/>
            <person name="Liu C."/>
            <person name="Yu Y."/>
            <person name="Liu S."/>
            <person name="Lin W."/>
            <person name="Guo K."/>
            <person name="Jin S."/>
            <person name="Xu P."/>
            <person name="Storey K.B."/>
            <person name="Huan P."/>
            <person name="Zhang T."/>
            <person name="Zhou Y."/>
            <person name="Zhang J."/>
            <person name="Lin C."/>
            <person name="Li X."/>
            <person name="Xing L."/>
            <person name="Huo D."/>
            <person name="Sun M."/>
            <person name="Wang L."/>
            <person name="Mercier A."/>
            <person name="Li F."/>
            <person name="Yang H."/>
            <person name="Xiang J."/>
        </authorList>
    </citation>
    <scope>NUCLEOTIDE SEQUENCE [LARGE SCALE GENOMIC DNA]</scope>
    <source>
        <strain evidence="9">Shaxun</strain>
        <tissue evidence="9">Muscle</tissue>
    </source>
</reference>
<dbReference type="InterPro" id="IPR051717">
    <property type="entry name" value="MFS_MFSD6"/>
</dbReference>
<dbReference type="Pfam" id="PF12832">
    <property type="entry name" value="MFS_1_like"/>
    <property type="match status" value="1"/>
</dbReference>
<dbReference type="SUPFAM" id="SSF103473">
    <property type="entry name" value="MFS general substrate transporter"/>
    <property type="match status" value="1"/>
</dbReference>
<feature type="region of interest" description="Disordered" evidence="6">
    <location>
        <begin position="424"/>
        <end position="449"/>
    </location>
</feature>